<gene>
    <name evidence="1" type="ORF">K8V82_05655</name>
</gene>
<protein>
    <submittedName>
        <fullName evidence="1">Uncharacterized protein</fullName>
    </submittedName>
</protein>
<proteinExistence type="predicted"/>
<name>A0A921I1T9_9FIRM</name>
<reference evidence="1" key="2">
    <citation type="submission" date="2021-09" db="EMBL/GenBank/DDBJ databases">
        <authorList>
            <person name="Gilroy R."/>
        </authorList>
    </citation>
    <scope>NUCLEOTIDE SEQUENCE</scope>
    <source>
        <strain evidence="1">ChiSjej5B23-16112</strain>
    </source>
</reference>
<dbReference type="EMBL" id="DYVY01000091">
    <property type="protein sequence ID" value="HJF94262.1"/>
    <property type="molecule type" value="Genomic_DNA"/>
</dbReference>
<evidence type="ECO:0000313" key="2">
    <source>
        <dbReference type="Proteomes" id="UP000769156"/>
    </source>
</evidence>
<dbReference type="AlphaFoldDB" id="A0A921I1T9"/>
<reference evidence="1" key="1">
    <citation type="journal article" date="2021" name="PeerJ">
        <title>Extensive microbial diversity within the chicken gut microbiome revealed by metagenomics and culture.</title>
        <authorList>
            <person name="Gilroy R."/>
            <person name="Ravi A."/>
            <person name="Getino M."/>
            <person name="Pursley I."/>
            <person name="Horton D.L."/>
            <person name="Alikhan N.F."/>
            <person name="Baker D."/>
            <person name="Gharbi K."/>
            <person name="Hall N."/>
            <person name="Watson M."/>
            <person name="Adriaenssens E.M."/>
            <person name="Foster-Nyarko E."/>
            <person name="Jarju S."/>
            <person name="Secka A."/>
            <person name="Antonio M."/>
            <person name="Oren A."/>
            <person name="Chaudhuri R.R."/>
            <person name="La Ragione R."/>
            <person name="Hildebrand F."/>
            <person name="Pallen M.J."/>
        </authorList>
    </citation>
    <scope>NUCLEOTIDE SEQUENCE</scope>
    <source>
        <strain evidence="1">ChiSjej5B23-16112</strain>
    </source>
</reference>
<dbReference type="Proteomes" id="UP000769156">
    <property type="component" value="Unassembled WGS sequence"/>
</dbReference>
<accession>A0A921I1T9</accession>
<organism evidence="1 2">
    <name type="scientific">Lachnoclostridium phocaeense</name>
    <dbReference type="NCBI Taxonomy" id="1871021"/>
    <lineage>
        <taxon>Bacteria</taxon>
        <taxon>Bacillati</taxon>
        <taxon>Bacillota</taxon>
        <taxon>Clostridia</taxon>
        <taxon>Lachnospirales</taxon>
        <taxon>Lachnospiraceae</taxon>
    </lineage>
</organism>
<sequence>MKTEEEKKHIEKKIFDTARQNLQTTGADRPEVKWLQERMACIQRRYKLKSKIQVDRLLCERMLGREPRTGTESLKIRYWRTGRYTPVNREQCLRLAGALELTEEEKRFLIQGYFDRSETVYDTPEKWNSAPCIEKCSLLQKLEERYLAGIPRELLEELHIRPEERGKYFRHIYFTDAFHYVTVPGERSIRTLRKHITSTRYDSELRRQMRLQGEIPRRTMLRHLIILNGPAICLESVNEQLDLLGYLPLDREHTMTGGERLDALVIQLLESYREIYDPLCPGDSHAWLQKMCRRLDAFFAEQGKPRMRFMHFKALEL</sequence>
<comment type="caution">
    <text evidence="1">The sequence shown here is derived from an EMBL/GenBank/DDBJ whole genome shotgun (WGS) entry which is preliminary data.</text>
</comment>
<evidence type="ECO:0000313" key="1">
    <source>
        <dbReference type="EMBL" id="HJF94262.1"/>
    </source>
</evidence>